<name>A0A194XSI1_MOLSC</name>
<dbReference type="InParanoid" id="A0A194XSI1"/>
<dbReference type="Gene3D" id="2.170.270.10">
    <property type="entry name" value="SET domain"/>
    <property type="match status" value="1"/>
</dbReference>
<proteinExistence type="predicted"/>
<evidence type="ECO:0000313" key="1">
    <source>
        <dbReference type="EMBL" id="KUJ23260.1"/>
    </source>
</evidence>
<dbReference type="AlphaFoldDB" id="A0A194XSI1"/>
<accession>A0A194XSI1</accession>
<sequence length="348" mass="38777">MKANTGLLYGKNLLPMIYNCKIGTFQHNQVQVRLPRLKGDTRALYPQVVATVDVARVVEPFVSIIHHTCNGNAYVTFNGNELQLRAARDIAAWEEITRSWIAGWTAGPRQPMINRLLGRNCSCSLCSSTQTLPQRLAGRASSLEEVGPDKLPGKLSEVQRTISDIEKDGFGHSLSVRFLHKLAMIAFLMNGNEAEAFKHCIKIYYVVEPKIPPPEYISPQDRLSTLYRLCCFAAPMEIDDPEVGTVEVPPKMMALMTGSWAHLRYKLVKEIEKCFGADSAVAMVEKSDFEDKTALIDDTNRIHGEGGFRYVPLAESQMAREKFVEQMNELLVWAGVGKLSADELLAGS</sequence>
<dbReference type="Proteomes" id="UP000070700">
    <property type="component" value="Unassembled WGS sequence"/>
</dbReference>
<dbReference type="RefSeq" id="XP_018077615.1">
    <property type="nucleotide sequence ID" value="XM_018222097.1"/>
</dbReference>
<dbReference type="EMBL" id="KQ947405">
    <property type="protein sequence ID" value="KUJ23260.1"/>
    <property type="molecule type" value="Genomic_DNA"/>
</dbReference>
<protein>
    <submittedName>
        <fullName evidence="1">Uncharacterized protein</fullName>
    </submittedName>
</protein>
<keyword evidence="2" id="KW-1185">Reference proteome</keyword>
<organism evidence="1 2">
    <name type="scientific">Mollisia scopiformis</name>
    <name type="common">Conifer needle endophyte fungus</name>
    <name type="synonym">Phialocephala scopiformis</name>
    <dbReference type="NCBI Taxonomy" id="149040"/>
    <lineage>
        <taxon>Eukaryota</taxon>
        <taxon>Fungi</taxon>
        <taxon>Dikarya</taxon>
        <taxon>Ascomycota</taxon>
        <taxon>Pezizomycotina</taxon>
        <taxon>Leotiomycetes</taxon>
        <taxon>Helotiales</taxon>
        <taxon>Mollisiaceae</taxon>
        <taxon>Mollisia</taxon>
    </lineage>
</organism>
<reference evidence="1 2" key="1">
    <citation type="submission" date="2015-10" db="EMBL/GenBank/DDBJ databases">
        <title>Full genome of DAOMC 229536 Phialocephala scopiformis, a fungal endophyte of spruce producing the potent anti-insectan compound rugulosin.</title>
        <authorList>
            <consortium name="DOE Joint Genome Institute"/>
            <person name="Walker A.K."/>
            <person name="Frasz S.L."/>
            <person name="Seifert K.A."/>
            <person name="Miller J.D."/>
            <person name="Mondo S.J."/>
            <person name="Labutti K."/>
            <person name="Lipzen A."/>
            <person name="Dockter R."/>
            <person name="Kennedy M."/>
            <person name="Grigoriev I.V."/>
            <person name="Spatafora J.W."/>
        </authorList>
    </citation>
    <scope>NUCLEOTIDE SEQUENCE [LARGE SCALE GENOMIC DNA]</scope>
    <source>
        <strain evidence="1 2">CBS 120377</strain>
    </source>
</reference>
<gene>
    <name evidence="1" type="ORF">LY89DRAFT_777046</name>
</gene>
<evidence type="ECO:0000313" key="2">
    <source>
        <dbReference type="Proteomes" id="UP000070700"/>
    </source>
</evidence>
<dbReference type="OrthoDB" id="5945798at2759"/>
<dbReference type="GeneID" id="28831823"/>
<dbReference type="SUPFAM" id="SSF82199">
    <property type="entry name" value="SET domain"/>
    <property type="match status" value="1"/>
</dbReference>
<dbReference type="InterPro" id="IPR046341">
    <property type="entry name" value="SET_dom_sf"/>
</dbReference>
<dbReference type="KEGG" id="psco:LY89DRAFT_777046"/>